<comment type="similarity">
    <text evidence="1">Belongs to the UDP-glucose/GDP-mannose dehydrogenase family.</text>
</comment>
<dbReference type="InterPro" id="IPR014027">
    <property type="entry name" value="UDP-Glc/GDP-Man_DH_C"/>
</dbReference>
<dbReference type="EMBL" id="MT631684">
    <property type="protein sequence ID" value="QNO57278.1"/>
    <property type="molecule type" value="Genomic_DNA"/>
</dbReference>
<dbReference type="SUPFAM" id="SSF52413">
    <property type="entry name" value="UDP-glucose/GDP-mannose dehydrogenase C-terminal domain"/>
    <property type="match status" value="1"/>
</dbReference>
<feature type="domain" description="UDP-glucose/GDP-mannose dehydrogenase C-terminal" evidence="2">
    <location>
        <begin position="1"/>
        <end position="97"/>
    </location>
</feature>
<keyword evidence="3" id="KW-0560">Oxidoreductase</keyword>
<dbReference type="Pfam" id="PF03720">
    <property type="entry name" value="UDPG_MGDP_dh_C"/>
    <property type="match status" value="1"/>
</dbReference>
<dbReference type="GO" id="GO:0089714">
    <property type="term" value="F:UDP-N-acetyl-D-mannosamine dehydrogenase activity"/>
    <property type="evidence" value="ECO:0007669"/>
    <property type="project" value="UniProtKB-EC"/>
</dbReference>
<gene>
    <name evidence="3" type="primary">wecC_3</name>
    <name evidence="3" type="ORF">HCLJFGEB_00022</name>
</gene>
<dbReference type="GO" id="GO:0016628">
    <property type="term" value="F:oxidoreductase activity, acting on the CH-CH group of donors, NAD or NADP as acceptor"/>
    <property type="evidence" value="ECO:0007669"/>
    <property type="project" value="InterPro"/>
</dbReference>
<dbReference type="SMART" id="SM00984">
    <property type="entry name" value="UDPG_MGDP_dh_C"/>
    <property type="match status" value="1"/>
</dbReference>
<organism evidence="3">
    <name type="scientific">Candidatus Methanophaga sp. ANME-1 ERB7</name>
    <dbReference type="NCBI Taxonomy" id="2759913"/>
    <lineage>
        <taxon>Archaea</taxon>
        <taxon>Methanobacteriati</taxon>
        <taxon>Methanobacteriota</taxon>
        <taxon>Stenosarchaea group</taxon>
        <taxon>Methanomicrobia</taxon>
        <taxon>Candidatus Methanophagales</taxon>
        <taxon>Candidatus Methanophagaceae</taxon>
        <taxon>Candidatus Methanophaga</taxon>
    </lineage>
</organism>
<dbReference type="PANTHER" id="PTHR43491">
    <property type="entry name" value="UDP-N-ACETYL-D-MANNOSAMINE DEHYDROGENASE"/>
    <property type="match status" value="1"/>
</dbReference>
<dbReference type="PANTHER" id="PTHR43491:SF2">
    <property type="entry name" value="UDP-N-ACETYL-D-MANNOSAMINE DEHYDROGENASE"/>
    <property type="match status" value="1"/>
</dbReference>
<dbReference type="Gene3D" id="3.40.50.720">
    <property type="entry name" value="NAD(P)-binding Rossmann-like Domain"/>
    <property type="match status" value="1"/>
</dbReference>
<protein>
    <submittedName>
        <fullName evidence="3">UDP-N-acetyl-D-mannosamine dehydrogenase</fullName>
        <ecNumber evidence="3">1.1.1.336</ecNumber>
    </submittedName>
</protein>
<evidence type="ECO:0000313" key="3">
    <source>
        <dbReference type="EMBL" id="QNO57278.1"/>
    </source>
</evidence>
<dbReference type="GO" id="GO:0051287">
    <property type="term" value="F:NAD binding"/>
    <property type="evidence" value="ECO:0007669"/>
    <property type="project" value="InterPro"/>
</dbReference>
<dbReference type="EC" id="1.1.1.336" evidence="3"/>
<sequence>MGLTYKENVPDMRESPVREMVKELKDFGVDVYGYDPLLTKEEIEGFGVKARDNLNAKVDCVITAVGHDEFRRRGLEDLIGRMNSKPVLIDVRGLFDGEETKRKGIYYKEL</sequence>
<proteinExistence type="inferred from homology"/>
<dbReference type="GO" id="GO:0000271">
    <property type="term" value="P:polysaccharide biosynthetic process"/>
    <property type="evidence" value="ECO:0007669"/>
    <property type="project" value="InterPro"/>
</dbReference>
<name>A0A7G9ZAJ4_9EURY</name>
<evidence type="ECO:0000256" key="1">
    <source>
        <dbReference type="ARBA" id="ARBA00006601"/>
    </source>
</evidence>
<dbReference type="AlphaFoldDB" id="A0A7G9ZAJ4"/>
<reference evidence="3" key="1">
    <citation type="submission" date="2020-06" db="EMBL/GenBank/DDBJ databases">
        <title>Unique genomic features of the anaerobic methanotrophic archaea.</title>
        <authorList>
            <person name="Chadwick G.L."/>
            <person name="Skennerton C.T."/>
            <person name="Laso-Perez R."/>
            <person name="Leu A.O."/>
            <person name="Speth D.R."/>
            <person name="Yu H."/>
            <person name="Morgan-Lang C."/>
            <person name="Hatzenpichler R."/>
            <person name="Goudeau D."/>
            <person name="Malmstrom R."/>
            <person name="Brazelton W.J."/>
            <person name="Woyke T."/>
            <person name="Hallam S.J."/>
            <person name="Tyson G.W."/>
            <person name="Wegener G."/>
            <person name="Boetius A."/>
            <person name="Orphan V."/>
        </authorList>
    </citation>
    <scope>NUCLEOTIDE SEQUENCE</scope>
</reference>
<dbReference type="InterPro" id="IPR028359">
    <property type="entry name" value="UDP_ManNAc/GlcNAc_DH"/>
</dbReference>
<evidence type="ECO:0000259" key="2">
    <source>
        <dbReference type="SMART" id="SM00984"/>
    </source>
</evidence>
<accession>A0A7G9ZAJ4</accession>
<dbReference type="InterPro" id="IPR036220">
    <property type="entry name" value="UDP-Glc/GDP-Man_DH_C_sf"/>
</dbReference>